<keyword evidence="3" id="KW-1185">Reference proteome</keyword>
<evidence type="ECO:0000256" key="1">
    <source>
        <dbReference type="SAM" id="MobiDB-lite"/>
    </source>
</evidence>
<sequence>MTEAARAAAPLLPDLRVPPPDAPGPFAFADRERVHRILDASGWSDVDIRPIDAPSSVAEKDLLSYATRMGQVGQALRDADEATRARTAEAVRPAFDAYVRDGAARFTAACWLVSARA</sequence>
<organism evidence="2 3">
    <name type="scientific">Sorangium atrum</name>
    <dbReference type="NCBI Taxonomy" id="2995308"/>
    <lineage>
        <taxon>Bacteria</taxon>
        <taxon>Pseudomonadati</taxon>
        <taxon>Myxococcota</taxon>
        <taxon>Polyangia</taxon>
        <taxon>Polyangiales</taxon>
        <taxon>Polyangiaceae</taxon>
        <taxon>Sorangium</taxon>
    </lineage>
</organism>
<evidence type="ECO:0000313" key="3">
    <source>
        <dbReference type="Proteomes" id="UP001217485"/>
    </source>
</evidence>
<feature type="compositionally biased region" description="Low complexity" evidence="1">
    <location>
        <begin position="1"/>
        <end position="15"/>
    </location>
</feature>
<feature type="region of interest" description="Disordered" evidence="1">
    <location>
        <begin position="1"/>
        <end position="26"/>
    </location>
</feature>
<evidence type="ECO:0000313" key="2">
    <source>
        <dbReference type="EMBL" id="MDC0683451.1"/>
    </source>
</evidence>
<name>A0ABT5CE99_9BACT</name>
<comment type="caution">
    <text evidence="2">The sequence shown here is derived from an EMBL/GenBank/DDBJ whole genome shotgun (WGS) entry which is preliminary data.</text>
</comment>
<proteinExistence type="predicted"/>
<reference evidence="2 3" key="1">
    <citation type="submission" date="2023-01" db="EMBL/GenBank/DDBJ databases">
        <title>Minimal conservation of predation-associated metabolite biosynthetic gene clusters underscores biosynthetic potential of Myxococcota including descriptions for ten novel species: Archangium lansinium sp. nov., Myxococcus landrumus sp. nov., Nannocystis bai.</title>
        <authorList>
            <person name="Ahearne A."/>
            <person name="Stevens C."/>
            <person name="Dowd S."/>
        </authorList>
    </citation>
    <scope>NUCLEOTIDE SEQUENCE [LARGE SCALE GENOMIC DNA]</scope>
    <source>
        <strain evidence="2 3">WIWO2</strain>
    </source>
</reference>
<gene>
    <name evidence="2" type="ORF">POL72_37325</name>
</gene>
<evidence type="ECO:0008006" key="4">
    <source>
        <dbReference type="Google" id="ProtNLM"/>
    </source>
</evidence>
<dbReference type="Proteomes" id="UP001217485">
    <property type="component" value="Unassembled WGS sequence"/>
</dbReference>
<accession>A0ABT5CE99</accession>
<dbReference type="EMBL" id="JAQNDK010000004">
    <property type="protein sequence ID" value="MDC0683451.1"/>
    <property type="molecule type" value="Genomic_DNA"/>
</dbReference>
<protein>
    <recommendedName>
        <fullName evidence="4">SAM-dependent methyltransferase</fullName>
    </recommendedName>
</protein>